<evidence type="ECO:0000313" key="1">
    <source>
        <dbReference type="EMBL" id="EXL09278.1"/>
    </source>
</evidence>
<proteinExistence type="predicted"/>
<dbReference type="Proteomes" id="UP000019849">
    <property type="component" value="Unassembled WGS sequence"/>
</dbReference>
<name>A0A011UTR2_9HYPH</name>
<protein>
    <submittedName>
        <fullName evidence="1">Uncharacterized protein</fullName>
    </submittedName>
</protein>
<sequence>MQQDREIDALLSNGGTGSIFDRLMALPRPAASEACDEWDRAVASRLQAHLSRQMRALLEQGGQRSRNAA</sequence>
<dbReference type="OrthoDB" id="8116188at2"/>
<dbReference type="PATRIC" id="fig|69279.3.peg.1266"/>
<evidence type="ECO:0000313" key="4">
    <source>
        <dbReference type="Proteomes" id="UP000294958"/>
    </source>
</evidence>
<dbReference type="EMBL" id="JENY01000007">
    <property type="protein sequence ID" value="EXL09278.1"/>
    <property type="molecule type" value="Genomic_DNA"/>
</dbReference>
<evidence type="ECO:0000313" key="3">
    <source>
        <dbReference type="Proteomes" id="UP000019849"/>
    </source>
</evidence>
<comment type="caution">
    <text evidence="1">The sequence shown here is derived from an EMBL/GenBank/DDBJ whole genome shotgun (WGS) entry which is preliminary data.</text>
</comment>
<keyword evidence="4" id="KW-1185">Reference proteome</keyword>
<gene>
    <name evidence="1" type="ORF">BG36_21750</name>
    <name evidence="2" type="ORF">DES43_1068</name>
</gene>
<dbReference type="STRING" id="69279.BG36_21750"/>
<organism evidence="1 3">
    <name type="scientific">Aquamicrobium defluvii</name>
    <dbReference type="NCBI Taxonomy" id="69279"/>
    <lineage>
        <taxon>Bacteria</taxon>
        <taxon>Pseudomonadati</taxon>
        <taxon>Pseudomonadota</taxon>
        <taxon>Alphaproteobacteria</taxon>
        <taxon>Hyphomicrobiales</taxon>
        <taxon>Phyllobacteriaceae</taxon>
        <taxon>Aquamicrobium</taxon>
    </lineage>
</organism>
<dbReference type="eggNOG" id="ENOG50309N7">
    <property type="taxonomic scope" value="Bacteria"/>
</dbReference>
<dbReference type="RefSeq" id="WP_035024668.1">
    <property type="nucleotide sequence ID" value="NZ_KK073881.1"/>
</dbReference>
<reference evidence="1 3" key="1">
    <citation type="submission" date="2014-02" db="EMBL/GenBank/DDBJ databases">
        <title>Aquamicrobium defluvii Genome sequencing.</title>
        <authorList>
            <person name="Wang X."/>
        </authorList>
    </citation>
    <scope>NUCLEOTIDE SEQUENCE [LARGE SCALE GENOMIC DNA]</scope>
    <source>
        <strain evidence="1 3">W13Z1</strain>
    </source>
</reference>
<dbReference type="Proteomes" id="UP000294958">
    <property type="component" value="Unassembled WGS sequence"/>
</dbReference>
<dbReference type="HOGENOM" id="CLU_2807451_0_0_5"/>
<dbReference type="AlphaFoldDB" id="A0A011UTR2"/>
<evidence type="ECO:0000313" key="2">
    <source>
        <dbReference type="EMBL" id="TDR36112.1"/>
    </source>
</evidence>
<accession>A0A011UTR2</accession>
<reference evidence="2 4" key="2">
    <citation type="submission" date="2019-03" db="EMBL/GenBank/DDBJ databases">
        <title>Genomic Encyclopedia of Type Strains, Phase IV (KMG-IV): sequencing the most valuable type-strain genomes for metagenomic binning, comparative biology and taxonomic classification.</title>
        <authorList>
            <person name="Goeker M."/>
        </authorList>
    </citation>
    <scope>NUCLEOTIDE SEQUENCE [LARGE SCALE GENOMIC DNA]</scope>
    <source>
        <strain evidence="2 4">DSM 11603</strain>
    </source>
</reference>
<dbReference type="EMBL" id="SNZF01000006">
    <property type="protein sequence ID" value="TDR36112.1"/>
    <property type="molecule type" value="Genomic_DNA"/>
</dbReference>